<gene>
    <name evidence="1" type="ORF">D8674_017322</name>
</gene>
<evidence type="ECO:0000313" key="2">
    <source>
        <dbReference type="Proteomes" id="UP000327157"/>
    </source>
</evidence>
<dbReference type="Proteomes" id="UP000327157">
    <property type="component" value="Chromosome 16"/>
</dbReference>
<dbReference type="AlphaFoldDB" id="A0A5N5HHT2"/>
<keyword evidence="2" id="KW-1185">Reference proteome</keyword>
<protein>
    <submittedName>
        <fullName evidence="1">S2-RNase</fullName>
    </submittedName>
</protein>
<name>A0A5N5HHT2_9ROSA</name>
<organism evidence="1 2">
    <name type="scientific">Pyrus ussuriensis x Pyrus communis</name>
    <dbReference type="NCBI Taxonomy" id="2448454"/>
    <lineage>
        <taxon>Eukaryota</taxon>
        <taxon>Viridiplantae</taxon>
        <taxon>Streptophyta</taxon>
        <taxon>Embryophyta</taxon>
        <taxon>Tracheophyta</taxon>
        <taxon>Spermatophyta</taxon>
        <taxon>Magnoliopsida</taxon>
        <taxon>eudicotyledons</taxon>
        <taxon>Gunneridae</taxon>
        <taxon>Pentapetalae</taxon>
        <taxon>rosids</taxon>
        <taxon>fabids</taxon>
        <taxon>Rosales</taxon>
        <taxon>Rosaceae</taxon>
        <taxon>Amygdaloideae</taxon>
        <taxon>Maleae</taxon>
        <taxon>Pyrus</taxon>
    </lineage>
</organism>
<evidence type="ECO:0000313" key="1">
    <source>
        <dbReference type="EMBL" id="KAB2625662.1"/>
    </source>
</evidence>
<reference evidence="1 2" key="3">
    <citation type="submission" date="2019-11" db="EMBL/GenBank/DDBJ databases">
        <title>A de novo genome assembly of a pear dwarfing rootstock.</title>
        <authorList>
            <person name="Wang F."/>
            <person name="Wang J."/>
            <person name="Li S."/>
            <person name="Zhang Y."/>
            <person name="Fang M."/>
            <person name="Ma L."/>
            <person name="Zhao Y."/>
            <person name="Jiang S."/>
        </authorList>
    </citation>
    <scope>NUCLEOTIDE SEQUENCE [LARGE SCALE GENOMIC DNA]</scope>
    <source>
        <strain evidence="1">S2</strain>
        <tissue evidence="1">Leaf</tissue>
    </source>
</reference>
<comment type="caution">
    <text evidence="1">The sequence shown here is derived from an EMBL/GenBank/DDBJ whole genome shotgun (WGS) entry which is preliminary data.</text>
</comment>
<reference evidence="2" key="2">
    <citation type="submission" date="2019-10" db="EMBL/GenBank/DDBJ databases">
        <title>A de novo genome assembly of a pear dwarfing rootstock.</title>
        <authorList>
            <person name="Wang F."/>
            <person name="Wang J."/>
            <person name="Li S."/>
            <person name="Zhang Y."/>
            <person name="Fang M."/>
            <person name="Ma L."/>
            <person name="Zhao Y."/>
            <person name="Jiang S."/>
        </authorList>
    </citation>
    <scope>NUCLEOTIDE SEQUENCE [LARGE SCALE GENOMIC DNA]</scope>
</reference>
<dbReference type="EMBL" id="SMOL01000160">
    <property type="protein sequence ID" value="KAB2625662.1"/>
    <property type="molecule type" value="Genomic_DNA"/>
</dbReference>
<reference evidence="1 2" key="1">
    <citation type="submission" date="2019-09" db="EMBL/GenBank/DDBJ databases">
        <authorList>
            <person name="Ou C."/>
        </authorList>
    </citation>
    <scope>NUCLEOTIDE SEQUENCE [LARGE SCALE GENOMIC DNA]</scope>
    <source>
        <strain evidence="1">S2</strain>
        <tissue evidence="1">Leaf</tissue>
    </source>
</reference>
<proteinExistence type="predicted"/>
<accession>A0A5N5HHT2</accession>
<sequence length="84" mass="9628">MLGLNLHTGVDEEARIQITYQTRNNRKNFKTYEESDYVLIRIESCVLWNKHGHPTKLLWTLPIALEQSDDRTTVLSDTALLGAA</sequence>